<proteinExistence type="predicted"/>
<keyword evidence="3" id="KW-1185">Reference proteome</keyword>
<organism evidence="2 3">
    <name type="scientific">Streptomyces pyxinicus</name>
    <dbReference type="NCBI Taxonomy" id="2970331"/>
    <lineage>
        <taxon>Bacteria</taxon>
        <taxon>Bacillati</taxon>
        <taxon>Actinomycetota</taxon>
        <taxon>Actinomycetes</taxon>
        <taxon>Kitasatosporales</taxon>
        <taxon>Streptomycetaceae</taxon>
        <taxon>Streptomyces</taxon>
    </lineage>
</organism>
<evidence type="ECO:0000313" key="3">
    <source>
        <dbReference type="Proteomes" id="UP001205612"/>
    </source>
</evidence>
<comment type="caution">
    <text evidence="2">The sequence shown here is derived from an EMBL/GenBank/DDBJ whole genome shotgun (WGS) entry which is preliminary data.</text>
</comment>
<dbReference type="EMBL" id="JANUGP010000012">
    <property type="protein sequence ID" value="MCS0603054.1"/>
    <property type="molecule type" value="Genomic_DNA"/>
</dbReference>
<reference evidence="2 3" key="1">
    <citation type="submission" date="2022-08" db="EMBL/GenBank/DDBJ databases">
        <authorList>
            <person name="Somphong A."/>
            <person name="Phongsopitanun W."/>
        </authorList>
    </citation>
    <scope>NUCLEOTIDE SEQUENCE [LARGE SCALE GENOMIC DNA]</scope>
    <source>
        <strain evidence="2 3">LP11</strain>
    </source>
</reference>
<feature type="compositionally biased region" description="Low complexity" evidence="1">
    <location>
        <begin position="19"/>
        <end position="36"/>
    </location>
</feature>
<evidence type="ECO:0000313" key="2">
    <source>
        <dbReference type="EMBL" id="MCS0603054.1"/>
    </source>
</evidence>
<dbReference type="RefSeq" id="WP_258779538.1">
    <property type="nucleotide sequence ID" value="NZ_JANUGP010000012.1"/>
</dbReference>
<name>A0ABT2B3G2_9ACTN</name>
<dbReference type="Proteomes" id="UP001205612">
    <property type="component" value="Unassembled WGS sequence"/>
</dbReference>
<evidence type="ECO:0000256" key="1">
    <source>
        <dbReference type="SAM" id="MobiDB-lite"/>
    </source>
</evidence>
<sequence length="84" mass="8478">MSELAFDGTPLHTLLAEDTAPTSTAAPAPGAPALITATGTPRASALLLTEQIQRAHAAVLAAHHAIARHQVRLAGEGTGTGHAR</sequence>
<feature type="region of interest" description="Disordered" evidence="1">
    <location>
        <begin position="1"/>
        <end position="36"/>
    </location>
</feature>
<gene>
    <name evidence="2" type="ORF">NX794_17810</name>
</gene>
<protein>
    <submittedName>
        <fullName evidence="2">Uncharacterized protein</fullName>
    </submittedName>
</protein>
<accession>A0ABT2B3G2</accession>